<feature type="transmembrane region" description="Helical" evidence="5">
    <location>
        <begin position="140"/>
        <end position="160"/>
    </location>
</feature>
<evidence type="ECO:0000256" key="1">
    <source>
        <dbReference type="ARBA" id="ARBA00004141"/>
    </source>
</evidence>
<evidence type="ECO:0000256" key="5">
    <source>
        <dbReference type="SAM" id="Phobius"/>
    </source>
</evidence>
<evidence type="ECO:0000256" key="2">
    <source>
        <dbReference type="ARBA" id="ARBA00022692"/>
    </source>
</evidence>
<keyword evidence="2 5" id="KW-0812">Transmembrane</keyword>
<sequence>MNRKAWTLALLVILAWGCNFVFIRWGLDELPPMLLGALRFMCVAFPAVLFVRKPDLPFRWLFAYGITISFGQFALLFSAMHVGMPAGIASLVLQAQAIFTLVFALLFLGERWQPQQLWALLIAAAGLAVLASQANPATMTLAGFGLTLAAAASWGAGNIINRHIGSQGSVNLVSLVIWGALIPPLPFMLMSYYLEGPDLIMASLAGMGIKSLASLSYLALVATLFGYSTWGWLLRHHSASRIAPLTLLVPIVGLLCAWLVLDEGLSGIQAIGILLVMLGLLVNSFGQRWLQQLKRCSV</sequence>
<dbReference type="Proteomes" id="UP001058461">
    <property type="component" value="Chromosome"/>
</dbReference>
<feature type="domain" description="EamA" evidence="6">
    <location>
        <begin position="143"/>
        <end position="284"/>
    </location>
</feature>
<protein>
    <submittedName>
        <fullName evidence="7">EamA family transporter</fullName>
    </submittedName>
</protein>
<dbReference type="RefSeq" id="WP_255853654.1">
    <property type="nucleotide sequence ID" value="NZ_CP073347.1"/>
</dbReference>
<evidence type="ECO:0000259" key="6">
    <source>
        <dbReference type="Pfam" id="PF00892"/>
    </source>
</evidence>
<gene>
    <name evidence="7" type="ORF">KDW95_20585</name>
</gene>
<proteinExistence type="predicted"/>
<dbReference type="InterPro" id="IPR050638">
    <property type="entry name" value="AA-Vitamin_Transporters"/>
</dbReference>
<feature type="transmembrane region" description="Helical" evidence="5">
    <location>
        <begin position="117"/>
        <end position="134"/>
    </location>
</feature>
<dbReference type="Pfam" id="PF00892">
    <property type="entry name" value="EamA"/>
    <property type="match status" value="2"/>
</dbReference>
<dbReference type="InterPro" id="IPR000620">
    <property type="entry name" value="EamA_dom"/>
</dbReference>
<feature type="transmembrane region" description="Helical" evidence="5">
    <location>
        <begin position="58"/>
        <end position="80"/>
    </location>
</feature>
<dbReference type="SUPFAM" id="SSF103481">
    <property type="entry name" value="Multidrug resistance efflux transporter EmrE"/>
    <property type="match status" value="2"/>
</dbReference>
<feature type="transmembrane region" description="Helical" evidence="5">
    <location>
        <begin position="242"/>
        <end position="261"/>
    </location>
</feature>
<feature type="transmembrane region" description="Helical" evidence="5">
    <location>
        <begin position="33"/>
        <end position="51"/>
    </location>
</feature>
<organism evidence="7 8">
    <name type="scientific">Marinobacterium rhizophilum</name>
    <dbReference type="NCBI Taxonomy" id="420402"/>
    <lineage>
        <taxon>Bacteria</taxon>
        <taxon>Pseudomonadati</taxon>
        <taxon>Pseudomonadota</taxon>
        <taxon>Gammaproteobacteria</taxon>
        <taxon>Oceanospirillales</taxon>
        <taxon>Oceanospirillaceae</taxon>
        <taxon>Marinobacterium</taxon>
    </lineage>
</organism>
<name>A0ABY5HH91_9GAMM</name>
<dbReference type="PANTHER" id="PTHR32322">
    <property type="entry name" value="INNER MEMBRANE TRANSPORTER"/>
    <property type="match status" value="1"/>
</dbReference>
<accession>A0ABY5HH91</accession>
<evidence type="ECO:0000313" key="8">
    <source>
        <dbReference type="Proteomes" id="UP001058461"/>
    </source>
</evidence>
<keyword evidence="4 5" id="KW-0472">Membrane</keyword>
<dbReference type="EMBL" id="CP073347">
    <property type="protein sequence ID" value="UTW11618.1"/>
    <property type="molecule type" value="Genomic_DNA"/>
</dbReference>
<comment type="subcellular location">
    <subcellularLocation>
        <location evidence="1">Membrane</location>
        <topology evidence="1">Multi-pass membrane protein</topology>
    </subcellularLocation>
</comment>
<feature type="transmembrane region" description="Helical" evidence="5">
    <location>
        <begin position="172"/>
        <end position="194"/>
    </location>
</feature>
<evidence type="ECO:0000256" key="3">
    <source>
        <dbReference type="ARBA" id="ARBA00022989"/>
    </source>
</evidence>
<feature type="transmembrane region" description="Helical" evidence="5">
    <location>
        <begin position="214"/>
        <end position="233"/>
    </location>
</feature>
<keyword evidence="8" id="KW-1185">Reference proteome</keyword>
<keyword evidence="3 5" id="KW-1133">Transmembrane helix</keyword>
<reference evidence="7" key="1">
    <citation type="submission" date="2021-04" db="EMBL/GenBank/DDBJ databases">
        <title>Oceanospirillales bacteria with DddD are important DMSP degraders in coastal seawater.</title>
        <authorList>
            <person name="Liu J."/>
        </authorList>
    </citation>
    <scope>NUCLEOTIDE SEQUENCE</scope>
    <source>
        <strain evidence="7">D13-1</strain>
    </source>
</reference>
<feature type="domain" description="EamA" evidence="6">
    <location>
        <begin position="7"/>
        <end position="130"/>
    </location>
</feature>
<evidence type="ECO:0000256" key="4">
    <source>
        <dbReference type="ARBA" id="ARBA00023136"/>
    </source>
</evidence>
<feature type="transmembrane region" description="Helical" evidence="5">
    <location>
        <begin position="86"/>
        <end position="108"/>
    </location>
</feature>
<dbReference type="InterPro" id="IPR037185">
    <property type="entry name" value="EmrE-like"/>
</dbReference>
<dbReference type="PANTHER" id="PTHR32322:SF9">
    <property type="entry name" value="AMINO-ACID METABOLITE EFFLUX PUMP-RELATED"/>
    <property type="match status" value="1"/>
</dbReference>
<evidence type="ECO:0000313" key="7">
    <source>
        <dbReference type="EMBL" id="UTW11618.1"/>
    </source>
</evidence>
<feature type="transmembrane region" description="Helical" evidence="5">
    <location>
        <begin position="267"/>
        <end position="285"/>
    </location>
</feature>